<evidence type="ECO:0000313" key="3">
    <source>
        <dbReference type="Proteomes" id="UP000293291"/>
    </source>
</evidence>
<dbReference type="Proteomes" id="UP000293291">
    <property type="component" value="Unassembled WGS sequence"/>
</dbReference>
<protein>
    <recommendedName>
        <fullName evidence="4">Ig-like domain-containing protein</fullName>
    </recommendedName>
</protein>
<dbReference type="RefSeq" id="WP_129454470.1">
    <property type="nucleotide sequence ID" value="NZ_JACXYX010000010.1"/>
</dbReference>
<feature type="signal peptide" evidence="1">
    <location>
        <begin position="1"/>
        <end position="30"/>
    </location>
</feature>
<name>A0A4Q2SDE2_9ACTN</name>
<keyword evidence="3" id="KW-1185">Reference proteome</keyword>
<dbReference type="OrthoDB" id="3785081at2"/>
<dbReference type="PROSITE" id="PS51318">
    <property type="entry name" value="TAT"/>
    <property type="match status" value="1"/>
</dbReference>
<evidence type="ECO:0008006" key="4">
    <source>
        <dbReference type="Google" id="ProtNLM"/>
    </source>
</evidence>
<sequence length="153" mass="16146">MSQYNRRTIVRGAAWTIPVVAVASTAPAFAASTDTPVVPGPGAFTVCKQPGGPNGPNCQGYKFSLNLTVQPSDTWTIQFTQLTVDGTNFLPQTSPQTFQVTATANLINFVFCTASSPSQFNLTLRYSATNQRTGVTTTGLGGTYVLSGVRNCA</sequence>
<dbReference type="AlphaFoldDB" id="A0A4Q2SDE2"/>
<evidence type="ECO:0000313" key="2">
    <source>
        <dbReference type="EMBL" id="RYC03023.1"/>
    </source>
</evidence>
<comment type="caution">
    <text evidence="2">The sequence shown here is derived from an EMBL/GenBank/DDBJ whole genome shotgun (WGS) entry which is preliminary data.</text>
</comment>
<accession>A0A4Q2SDE2</accession>
<proteinExistence type="predicted"/>
<dbReference type="EMBL" id="SDWU01000007">
    <property type="protein sequence ID" value="RYC03023.1"/>
    <property type="molecule type" value="Genomic_DNA"/>
</dbReference>
<gene>
    <name evidence="2" type="ORF">EUA07_07710</name>
</gene>
<dbReference type="InterPro" id="IPR006311">
    <property type="entry name" value="TAT_signal"/>
</dbReference>
<evidence type="ECO:0000256" key="1">
    <source>
        <dbReference type="SAM" id="SignalP"/>
    </source>
</evidence>
<feature type="chain" id="PRO_5020651543" description="Ig-like domain-containing protein" evidence="1">
    <location>
        <begin position="31"/>
        <end position="153"/>
    </location>
</feature>
<reference evidence="2 3" key="1">
    <citation type="submission" date="2019-01" db="EMBL/GenBank/DDBJ databases">
        <title>Novel species of Nocardioides.</title>
        <authorList>
            <person name="Liu Q."/>
            <person name="Xin Y.-H."/>
        </authorList>
    </citation>
    <scope>NUCLEOTIDE SEQUENCE [LARGE SCALE GENOMIC DNA]</scope>
    <source>
        <strain evidence="2 3">CGMCC 4.6875</strain>
    </source>
</reference>
<keyword evidence="1" id="KW-0732">Signal</keyword>
<organism evidence="2 3">
    <name type="scientific">Nocardioides ganghwensis</name>
    <dbReference type="NCBI Taxonomy" id="252230"/>
    <lineage>
        <taxon>Bacteria</taxon>
        <taxon>Bacillati</taxon>
        <taxon>Actinomycetota</taxon>
        <taxon>Actinomycetes</taxon>
        <taxon>Propionibacteriales</taxon>
        <taxon>Nocardioidaceae</taxon>
        <taxon>Nocardioides</taxon>
    </lineage>
</organism>